<gene>
    <name evidence="3" type="ORF">QR680_005434</name>
</gene>
<keyword evidence="2" id="KW-0732">Signal</keyword>
<keyword evidence="4" id="KW-1185">Reference proteome</keyword>
<name>A0AA39LVC5_9BILA</name>
<proteinExistence type="predicted"/>
<feature type="region of interest" description="Disordered" evidence="1">
    <location>
        <begin position="170"/>
        <end position="203"/>
    </location>
</feature>
<protein>
    <submittedName>
        <fullName evidence="3">Uncharacterized protein</fullName>
    </submittedName>
</protein>
<feature type="signal peptide" evidence="2">
    <location>
        <begin position="1"/>
        <end position="17"/>
    </location>
</feature>
<accession>A0AA39LVC5</accession>
<evidence type="ECO:0000313" key="4">
    <source>
        <dbReference type="Proteomes" id="UP001175271"/>
    </source>
</evidence>
<feature type="compositionally biased region" description="Polar residues" evidence="1">
    <location>
        <begin position="179"/>
        <end position="192"/>
    </location>
</feature>
<organism evidence="3 4">
    <name type="scientific">Steinernema hermaphroditum</name>
    <dbReference type="NCBI Taxonomy" id="289476"/>
    <lineage>
        <taxon>Eukaryota</taxon>
        <taxon>Metazoa</taxon>
        <taxon>Ecdysozoa</taxon>
        <taxon>Nematoda</taxon>
        <taxon>Chromadorea</taxon>
        <taxon>Rhabditida</taxon>
        <taxon>Tylenchina</taxon>
        <taxon>Panagrolaimomorpha</taxon>
        <taxon>Strongyloidoidea</taxon>
        <taxon>Steinernematidae</taxon>
        <taxon>Steinernema</taxon>
    </lineage>
</organism>
<dbReference type="EMBL" id="JAUCMV010000003">
    <property type="protein sequence ID" value="KAK0411017.1"/>
    <property type="molecule type" value="Genomic_DNA"/>
</dbReference>
<feature type="chain" id="PRO_5041433179" evidence="2">
    <location>
        <begin position="18"/>
        <end position="203"/>
    </location>
</feature>
<comment type="caution">
    <text evidence="3">The sequence shown here is derived from an EMBL/GenBank/DDBJ whole genome shotgun (WGS) entry which is preliminary data.</text>
</comment>
<evidence type="ECO:0000256" key="1">
    <source>
        <dbReference type="SAM" id="MobiDB-lite"/>
    </source>
</evidence>
<evidence type="ECO:0000313" key="3">
    <source>
        <dbReference type="EMBL" id="KAK0411017.1"/>
    </source>
</evidence>
<dbReference type="Proteomes" id="UP001175271">
    <property type="component" value="Unassembled WGS sequence"/>
</dbReference>
<dbReference type="AlphaFoldDB" id="A0AA39LVC5"/>
<evidence type="ECO:0000256" key="2">
    <source>
        <dbReference type="SAM" id="SignalP"/>
    </source>
</evidence>
<sequence length="203" mass="22678">MLSRVVLIGFLGVVAFGEYSQYPQQLQYPSQAPEHLYQPPQQRGNTYPDAEAQQQLINQGAVRKYRITRRYFIPVGHSKVSYHPVPLDSPHYKSLALNKPYYSLNDIAPQPLEAVAHSSLEAPVASARYFVPTGPAKIYHRLIPAGSPEYLRVKALPSYSQETLNTLPQLPPEVAPLSNAISPQESIESSVPSEYHKKVSQVQ</sequence>
<reference evidence="3" key="1">
    <citation type="submission" date="2023-06" db="EMBL/GenBank/DDBJ databases">
        <title>Genomic analysis of the entomopathogenic nematode Steinernema hermaphroditum.</title>
        <authorList>
            <person name="Schwarz E.M."/>
            <person name="Heppert J.K."/>
            <person name="Baniya A."/>
            <person name="Schwartz H.T."/>
            <person name="Tan C.-H."/>
            <person name="Antoshechkin I."/>
            <person name="Sternberg P.W."/>
            <person name="Goodrich-Blair H."/>
            <person name="Dillman A.R."/>
        </authorList>
    </citation>
    <scope>NUCLEOTIDE SEQUENCE</scope>
    <source>
        <strain evidence="3">PS9179</strain>
        <tissue evidence="3">Whole animal</tissue>
    </source>
</reference>